<evidence type="ECO:0000256" key="10">
    <source>
        <dbReference type="ARBA" id="ARBA00022915"/>
    </source>
</evidence>
<comment type="similarity">
    <text evidence="4 15">Belongs to the aspartate-semialdehyde dehydrogenase family.</text>
</comment>
<dbReference type="RefSeq" id="WP_189976088.1">
    <property type="nucleotide sequence ID" value="NZ_BMUL01000004.1"/>
</dbReference>
<keyword evidence="9 15" id="KW-0521">NADP</keyword>
<protein>
    <recommendedName>
        <fullName evidence="6 15">Aspartate-semialdehyde dehydrogenase</fullName>
        <shortName evidence="15">ASA dehydrogenase</shortName>
        <shortName evidence="15">ASADH</shortName>
        <ecNumber evidence="6 15">1.2.1.11</ecNumber>
    </recommendedName>
    <alternativeName>
        <fullName evidence="15">Aspartate-beta-semialdehyde dehydrogenase</fullName>
    </alternativeName>
</protein>
<dbReference type="InterPro" id="IPR012080">
    <property type="entry name" value="Asp_semialdehyde_DH"/>
</dbReference>
<feature type="active site" description="Proton acceptor" evidence="15 16">
    <location>
        <position position="252"/>
    </location>
</feature>
<dbReference type="GO" id="GO:0019877">
    <property type="term" value="P:diaminopimelate biosynthetic process"/>
    <property type="evidence" value="ECO:0007669"/>
    <property type="project" value="UniProtKB-UniRule"/>
</dbReference>
<dbReference type="PIRSF" id="PIRSF000148">
    <property type="entry name" value="ASA_dh"/>
    <property type="match status" value="1"/>
</dbReference>
<dbReference type="GO" id="GO:0071266">
    <property type="term" value="P:'de novo' L-methionine biosynthetic process"/>
    <property type="evidence" value="ECO:0007669"/>
    <property type="project" value="UniProtKB-UniRule"/>
</dbReference>
<dbReference type="GO" id="GO:0046983">
    <property type="term" value="F:protein dimerization activity"/>
    <property type="evidence" value="ECO:0007669"/>
    <property type="project" value="InterPro"/>
</dbReference>
<comment type="pathway">
    <text evidence="2 15">Amino-acid biosynthesis; L-lysine biosynthesis via DAP pathway; (S)-tetrahydrodipicolinate from L-aspartate: step 2/4.</text>
</comment>
<dbReference type="HAMAP" id="MF_02121">
    <property type="entry name" value="ASADH"/>
    <property type="match status" value="1"/>
</dbReference>
<evidence type="ECO:0000256" key="3">
    <source>
        <dbReference type="ARBA" id="ARBA00005097"/>
    </source>
</evidence>
<dbReference type="GO" id="GO:0050661">
    <property type="term" value="F:NADP binding"/>
    <property type="evidence" value="ECO:0007669"/>
    <property type="project" value="UniProtKB-UniRule"/>
</dbReference>
<dbReference type="Gene3D" id="3.30.360.10">
    <property type="entry name" value="Dihydrodipicolinate Reductase, domain 2"/>
    <property type="match status" value="1"/>
</dbReference>
<keyword evidence="7 15" id="KW-0028">Amino-acid biosynthesis</keyword>
<evidence type="ECO:0000313" key="19">
    <source>
        <dbReference type="Proteomes" id="UP000644020"/>
    </source>
</evidence>
<feature type="binding site" evidence="15">
    <location>
        <position position="188"/>
    </location>
    <ligand>
        <name>NADP(+)</name>
        <dbReference type="ChEBI" id="CHEBI:58349"/>
    </ligand>
</feature>
<comment type="subunit">
    <text evidence="5 15">Homodimer.</text>
</comment>
<dbReference type="InterPro" id="IPR036291">
    <property type="entry name" value="NAD(P)-bd_dom_sf"/>
</dbReference>
<evidence type="ECO:0000256" key="12">
    <source>
        <dbReference type="ARBA" id="ARBA00023154"/>
    </source>
</evidence>
<evidence type="ECO:0000256" key="2">
    <source>
        <dbReference type="ARBA" id="ARBA00005076"/>
    </source>
</evidence>
<dbReference type="NCBIfam" id="NF011456">
    <property type="entry name" value="PRK14874.1"/>
    <property type="match status" value="1"/>
</dbReference>
<keyword evidence="10 15" id="KW-0220">Diaminopimelate biosynthesis</keyword>
<reference evidence="18" key="1">
    <citation type="journal article" date="2014" name="Int. J. Syst. Evol. Microbiol.">
        <title>Complete genome sequence of Corynebacterium casei LMG S-19264T (=DSM 44701T), isolated from a smear-ripened cheese.</title>
        <authorList>
            <consortium name="US DOE Joint Genome Institute (JGI-PGF)"/>
            <person name="Walter F."/>
            <person name="Albersmeier A."/>
            <person name="Kalinowski J."/>
            <person name="Ruckert C."/>
        </authorList>
    </citation>
    <scope>NUCLEOTIDE SEQUENCE</scope>
    <source>
        <strain evidence="18">JCM 4518</strain>
    </source>
</reference>
<keyword evidence="19" id="KW-1185">Reference proteome</keyword>
<comment type="caution">
    <text evidence="18">The sequence shown here is derived from an EMBL/GenBank/DDBJ whole genome shotgun (WGS) entry which is preliminary data.</text>
</comment>
<dbReference type="GO" id="GO:0009088">
    <property type="term" value="P:threonine biosynthetic process"/>
    <property type="evidence" value="ECO:0007669"/>
    <property type="project" value="UniProtKB-UniRule"/>
</dbReference>
<name>A0A918SXE6_9ACTN</name>
<dbReference type="CDD" id="cd02316">
    <property type="entry name" value="VcASADH2_like_N"/>
    <property type="match status" value="1"/>
</dbReference>
<feature type="binding site" evidence="15">
    <location>
        <begin position="18"/>
        <end position="21"/>
    </location>
    <ligand>
        <name>NADP(+)</name>
        <dbReference type="ChEBI" id="CHEBI:58349"/>
    </ligand>
</feature>
<dbReference type="Proteomes" id="UP000644020">
    <property type="component" value="Unassembled WGS sequence"/>
</dbReference>
<reference evidence="18" key="2">
    <citation type="submission" date="2020-09" db="EMBL/GenBank/DDBJ databases">
        <authorList>
            <person name="Sun Q."/>
            <person name="Ohkuma M."/>
        </authorList>
    </citation>
    <scope>NUCLEOTIDE SEQUENCE</scope>
    <source>
        <strain evidence="18">JCM 4518</strain>
    </source>
</reference>
<proteinExistence type="inferred from homology"/>
<feature type="binding site" evidence="15">
    <location>
        <position position="324"/>
    </location>
    <ligand>
        <name>NADP(+)</name>
        <dbReference type="ChEBI" id="CHEBI:58349"/>
    </ligand>
</feature>
<comment type="pathway">
    <text evidence="1 15">Amino-acid biosynthesis; L-methionine biosynthesis via de novo pathway; L-homoserine from L-aspartate: step 2/3.</text>
</comment>
<evidence type="ECO:0000259" key="17">
    <source>
        <dbReference type="SMART" id="SM00859"/>
    </source>
</evidence>
<organism evidence="18 19">
    <name type="scientific">Streptomyces termitum</name>
    <dbReference type="NCBI Taxonomy" id="67368"/>
    <lineage>
        <taxon>Bacteria</taxon>
        <taxon>Bacillati</taxon>
        <taxon>Actinomycetota</taxon>
        <taxon>Actinomycetes</taxon>
        <taxon>Kitasatosporales</taxon>
        <taxon>Streptomycetaceae</taxon>
        <taxon>Streptomyces</taxon>
    </lineage>
</organism>
<dbReference type="SUPFAM" id="SSF55347">
    <property type="entry name" value="Glyceraldehyde-3-phosphate dehydrogenase-like, C-terminal domain"/>
    <property type="match status" value="1"/>
</dbReference>
<gene>
    <name evidence="15 18" type="primary">asd</name>
    <name evidence="18" type="ORF">GCM10010305_18410</name>
</gene>
<evidence type="ECO:0000256" key="13">
    <source>
        <dbReference type="ARBA" id="ARBA00023167"/>
    </source>
</evidence>
<evidence type="ECO:0000256" key="8">
    <source>
        <dbReference type="ARBA" id="ARBA00022697"/>
    </source>
</evidence>
<evidence type="ECO:0000256" key="5">
    <source>
        <dbReference type="ARBA" id="ARBA00011738"/>
    </source>
</evidence>
<dbReference type="GO" id="GO:0009097">
    <property type="term" value="P:isoleucine biosynthetic process"/>
    <property type="evidence" value="ECO:0007669"/>
    <property type="project" value="UniProtKB-UniRule"/>
</dbReference>
<evidence type="ECO:0000256" key="9">
    <source>
        <dbReference type="ARBA" id="ARBA00022857"/>
    </source>
</evidence>
<comment type="function">
    <text evidence="15">Catalyzes the NADPH-dependent formation of L-aspartate-semialdehyde (L-ASA) by the reductive dephosphorylation of L-aspartyl-4-phosphate.</text>
</comment>
<dbReference type="GO" id="GO:0051287">
    <property type="term" value="F:NAD binding"/>
    <property type="evidence" value="ECO:0007669"/>
    <property type="project" value="InterPro"/>
</dbReference>
<dbReference type="InterPro" id="IPR000534">
    <property type="entry name" value="Semialdehyde_DH_NAD-bd"/>
</dbReference>
<dbReference type="Gene3D" id="3.40.50.720">
    <property type="entry name" value="NAD(P)-binding Rossmann-like Domain"/>
    <property type="match status" value="1"/>
</dbReference>
<feature type="binding site" evidence="15">
    <location>
        <position position="245"/>
    </location>
    <ligand>
        <name>substrate</name>
    </ligand>
</feature>
<dbReference type="EC" id="1.2.1.11" evidence="6 15"/>
<evidence type="ECO:0000256" key="14">
    <source>
        <dbReference type="ARBA" id="ARBA00047891"/>
    </source>
</evidence>
<feature type="domain" description="Semialdehyde dehydrogenase NAD-binding" evidence="17">
    <location>
        <begin position="11"/>
        <end position="126"/>
    </location>
</feature>
<keyword evidence="8 15" id="KW-0791">Threonine biosynthesis</keyword>
<dbReference type="NCBIfam" id="TIGR01296">
    <property type="entry name" value="asd_B"/>
    <property type="match status" value="1"/>
</dbReference>
<feature type="binding site" evidence="15">
    <location>
        <begin position="46"/>
        <end position="47"/>
    </location>
    <ligand>
        <name>NADP(+)</name>
        <dbReference type="ChEBI" id="CHEBI:58349"/>
    </ligand>
</feature>
<dbReference type="SUPFAM" id="SSF51735">
    <property type="entry name" value="NAD(P)-binding Rossmann-fold domains"/>
    <property type="match status" value="1"/>
</dbReference>
<dbReference type="GO" id="GO:0009089">
    <property type="term" value="P:lysine biosynthetic process via diaminopimelate"/>
    <property type="evidence" value="ECO:0007669"/>
    <property type="project" value="UniProtKB-UniRule"/>
</dbReference>
<feature type="binding site" evidence="15">
    <location>
        <position position="106"/>
    </location>
    <ligand>
        <name>phosphate</name>
        <dbReference type="ChEBI" id="CHEBI:43474"/>
    </ligand>
</feature>
<dbReference type="GO" id="GO:0004073">
    <property type="term" value="F:aspartate-semialdehyde dehydrogenase activity"/>
    <property type="evidence" value="ECO:0007669"/>
    <property type="project" value="UniProtKB-UniRule"/>
</dbReference>
<dbReference type="InterPro" id="IPR005986">
    <property type="entry name" value="Asp_semialdehyde_DH_beta"/>
</dbReference>
<feature type="binding site" evidence="15">
    <location>
        <position position="164"/>
    </location>
    <ligand>
        <name>substrate</name>
    </ligand>
</feature>
<sequence>MTLVSDPSAPRIAVVGATGAVGGTLVELFEERELPYRELYLVASARSAGREVCVAGRYYTVRDLETFDFGSVDLAFFSAGTAVSERWVPVATAAGALVVDNTRAFRADPATPLVVPQVNASELDRRPDSGVVANPNCSTIPLVRLLDAVGRRWGLRRVVVSTYQAASGLGHSGIEELQEASGLALQDPDAEPLSKRFSPSLAFNVLPQIDEVLESGFTREEEKLLHESRRILGLPGLDVTATCVRVPVVNGHSESVWVECADEVGRGELVALLGALPEVTVYDGPLTRPPVPAGLEDPDRVHVGRIRVSPNDPRGFWLWLVADNLRVGAALNAVQIAEELLARGTL</sequence>
<evidence type="ECO:0000256" key="7">
    <source>
        <dbReference type="ARBA" id="ARBA00022605"/>
    </source>
</evidence>
<evidence type="ECO:0000256" key="16">
    <source>
        <dbReference type="PIRSR" id="PIRSR000148-1"/>
    </source>
</evidence>
<feature type="binding site" evidence="15">
    <location>
        <begin position="167"/>
        <end position="168"/>
    </location>
    <ligand>
        <name>NADP(+)</name>
        <dbReference type="ChEBI" id="CHEBI:58349"/>
    </ligand>
</feature>
<evidence type="ECO:0000256" key="11">
    <source>
        <dbReference type="ARBA" id="ARBA00023002"/>
    </source>
</evidence>
<dbReference type="PANTHER" id="PTHR46278:SF2">
    <property type="entry name" value="ASPARTATE-SEMIALDEHYDE DEHYDROGENASE"/>
    <property type="match status" value="1"/>
</dbReference>
<dbReference type="AlphaFoldDB" id="A0A918SXE6"/>
<keyword evidence="12 15" id="KW-0457">Lysine biosynthesis</keyword>
<comment type="caution">
    <text evidence="15">Lacks conserved residue(s) required for the propagation of feature annotation.</text>
</comment>
<keyword evidence="13 15" id="KW-0486">Methionine biosynthesis</keyword>
<evidence type="ECO:0000313" key="18">
    <source>
        <dbReference type="EMBL" id="GHA75981.1"/>
    </source>
</evidence>
<evidence type="ECO:0000256" key="6">
    <source>
        <dbReference type="ARBA" id="ARBA00013120"/>
    </source>
</evidence>
<feature type="active site" description="Acyl-thioester intermediate" evidence="15 16">
    <location>
        <position position="137"/>
    </location>
</feature>
<evidence type="ECO:0000256" key="1">
    <source>
        <dbReference type="ARBA" id="ARBA00005021"/>
    </source>
</evidence>
<evidence type="ECO:0000256" key="4">
    <source>
        <dbReference type="ARBA" id="ARBA00010584"/>
    </source>
</evidence>
<accession>A0A918SXE6</accession>
<dbReference type="Pfam" id="PF02774">
    <property type="entry name" value="Semialdhyde_dhC"/>
    <property type="match status" value="1"/>
</dbReference>
<dbReference type="InterPro" id="IPR012280">
    <property type="entry name" value="Semialdhyde_DH_dimer_dom"/>
</dbReference>
<comment type="pathway">
    <text evidence="3 15">Amino-acid biosynthesis; L-threonine biosynthesis; L-threonine from L-aspartate: step 2/5.</text>
</comment>
<dbReference type="Pfam" id="PF01118">
    <property type="entry name" value="Semialdhyde_dh"/>
    <property type="match status" value="1"/>
</dbReference>
<evidence type="ECO:0000256" key="15">
    <source>
        <dbReference type="HAMAP-Rule" id="MF_02121"/>
    </source>
</evidence>
<dbReference type="PANTHER" id="PTHR46278">
    <property type="entry name" value="DEHYDROGENASE, PUTATIVE-RELATED"/>
    <property type="match status" value="1"/>
</dbReference>
<keyword evidence="11 15" id="KW-0560">Oxidoreductase</keyword>
<comment type="catalytic activity">
    <reaction evidence="14 15">
        <text>L-aspartate 4-semialdehyde + phosphate + NADP(+) = 4-phospho-L-aspartate + NADPH + H(+)</text>
        <dbReference type="Rhea" id="RHEA:24284"/>
        <dbReference type="ChEBI" id="CHEBI:15378"/>
        <dbReference type="ChEBI" id="CHEBI:43474"/>
        <dbReference type="ChEBI" id="CHEBI:57535"/>
        <dbReference type="ChEBI" id="CHEBI:57783"/>
        <dbReference type="ChEBI" id="CHEBI:58349"/>
        <dbReference type="ChEBI" id="CHEBI:537519"/>
        <dbReference type="EC" id="1.2.1.11"/>
    </reaction>
</comment>
<dbReference type="EMBL" id="BMUL01000004">
    <property type="protein sequence ID" value="GHA75981.1"/>
    <property type="molecule type" value="Genomic_DNA"/>
</dbReference>
<dbReference type="SMART" id="SM00859">
    <property type="entry name" value="Semialdhyde_dh"/>
    <property type="match status" value="1"/>
</dbReference>